<evidence type="ECO:0000313" key="2">
    <source>
        <dbReference type="EMBL" id="TBU64795.1"/>
    </source>
</evidence>
<feature type="region of interest" description="Disordered" evidence="1">
    <location>
        <begin position="47"/>
        <end position="68"/>
    </location>
</feature>
<accession>A0A4Q9QB25</accession>
<proteinExistence type="predicted"/>
<feature type="region of interest" description="Disordered" evidence="1">
    <location>
        <begin position="92"/>
        <end position="181"/>
    </location>
</feature>
<gene>
    <name evidence="2" type="ORF">BD310DRAFT_943786</name>
</gene>
<dbReference type="Proteomes" id="UP000292082">
    <property type="component" value="Unassembled WGS sequence"/>
</dbReference>
<organism evidence="2 3">
    <name type="scientific">Dichomitus squalens</name>
    <dbReference type="NCBI Taxonomy" id="114155"/>
    <lineage>
        <taxon>Eukaryota</taxon>
        <taxon>Fungi</taxon>
        <taxon>Dikarya</taxon>
        <taxon>Basidiomycota</taxon>
        <taxon>Agaricomycotina</taxon>
        <taxon>Agaricomycetes</taxon>
        <taxon>Polyporales</taxon>
        <taxon>Polyporaceae</taxon>
        <taxon>Dichomitus</taxon>
    </lineage>
</organism>
<dbReference type="EMBL" id="ML145085">
    <property type="protein sequence ID" value="TBU64795.1"/>
    <property type="molecule type" value="Genomic_DNA"/>
</dbReference>
<evidence type="ECO:0000256" key="1">
    <source>
        <dbReference type="SAM" id="MobiDB-lite"/>
    </source>
</evidence>
<protein>
    <submittedName>
        <fullName evidence="2">Uncharacterized protein</fullName>
    </submittedName>
</protein>
<sequence length="197" mass="21158">MALDEYDLFNETDTFANVDLDTIAALGPARRSTQVGVEQPPAISRLQEGDAQMRSQRTAHSGSVSAASTQYTFDEVNSAFLDEVEEIERNAYRSEQPSADAERDMSPSPVSSQALPPTQRVVAAPPSFGTSRTTTTTRSLLGSQTSDTSLTKRKRSTLGDVNPTASKKSKGKGKAKDPHASARAILTDMADSMQCPM</sequence>
<feature type="compositionally biased region" description="Polar residues" evidence="1">
    <location>
        <begin position="53"/>
        <end position="68"/>
    </location>
</feature>
<name>A0A4Q9QB25_9APHY</name>
<dbReference type="AlphaFoldDB" id="A0A4Q9QB25"/>
<reference evidence="2 3" key="1">
    <citation type="submission" date="2019-01" db="EMBL/GenBank/DDBJ databases">
        <title>Draft genome sequences of three monokaryotic isolates of the white-rot basidiomycete fungus Dichomitus squalens.</title>
        <authorList>
            <consortium name="DOE Joint Genome Institute"/>
            <person name="Lopez S.C."/>
            <person name="Andreopoulos B."/>
            <person name="Pangilinan J."/>
            <person name="Lipzen A."/>
            <person name="Riley R."/>
            <person name="Ahrendt S."/>
            <person name="Ng V."/>
            <person name="Barry K."/>
            <person name="Daum C."/>
            <person name="Grigoriev I.V."/>
            <person name="Hilden K.S."/>
            <person name="Makela M.R."/>
            <person name="de Vries R.P."/>
        </authorList>
    </citation>
    <scope>NUCLEOTIDE SEQUENCE [LARGE SCALE GENOMIC DNA]</scope>
    <source>
        <strain evidence="2 3">CBS 464.89</strain>
    </source>
</reference>
<dbReference type="STRING" id="114155.A0A4Q9QB25"/>
<feature type="compositionally biased region" description="Low complexity" evidence="1">
    <location>
        <begin position="129"/>
        <end position="146"/>
    </location>
</feature>
<keyword evidence="3" id="KW-1185">Reference proteome</keyword>
<evidence type="ECO:0000313" key="3">
    <source>
        <dbReference type="Proteomes" id="UP000292082"/>
    </source>
</evidence>